<organism evidence="7 8">
    <name type="scientific">Myroides albus</name>
    <dbReference type="NCBI Taxonomy" id="2562892"/>
    <lineage>
        <taxon>Bacteria</taxon>
        <taxon>Pseudomonadati</taxon>
        <taxon>Bacteroidota</taxon>
        <taxon>Flavobacteriia</taxon>
        <taxon>Flavobacteriales</taxon>
        <taxon>Flavobacteriaceae</taxon>
        <taxon>Myroides</taxon>
    </lineage>
</organism>
<dbReference type="RefSeq" id="WP_155091978.1">
    <property type="nucleotide sequence ID" value="NZ_CP102754.1"/>
</dbReference>
<evidence type="ECO:0000313" key="7">
    <source>
        <dbReference type="EMBL" id="MTG97941.1"/>
    </source>
</evidence>
<dbReference type="NCBIfam" id="TIGR01280">
    <property type="entry name" value="xseB"/>
    <property type="match status" value="1"/>
</dbReference>
<evidence type="ECO:0000256" key="4">
    <source>
        <dbReference type="ARBA" id="ARBA00022801"/>
    </source>
</evidence>
<name>A0A6I3LMW7_9FLAO</name>
<dbReference type="Proteomes" id="UP000438760">
    <property type="component" value="Unassembled WGS sequence"/>
</dbReference>
<keyword evidence="4 7" id="KW-0378">Hydrolase</keyword>
<keyword evidence="5" id="KW-0269">Exonuclease</keyword>
<dbReference type="GO" id="GO:0006308">
    <property type="term" value="P:DNA catabolic process"/>
    <property type="evidence" value="ECO:0007669"/>
    <property type="project" value="UniProtKB-UniRule"/>
</dbReference>
<proteinExistence type="inferred from homology"/>
<dbReference type="EC" id="3.1.11.6" evidence="6"/>
<keyword evidence="8" id="KW-1185">Reference proteome</keyword>
<gene>
    <name evidence="7" type="primary">xseB</name>
    <name evidence="7" type="ORF">GJV76_07260</name>
</gene>
<evidence type="ECO:0000256" key="1">
    <source>
        <dbReference type="ARBA" id="ARBA00009998"/>
    </source>
</evidence>
<accession>A0A6I3LMW7</accession>
<evidence type="ECO:0000256" key="3">
    <source>
        <dbReference type="ARBA" id="ARBA00022722"/>
    </source>
</evidence>
<reference evidence="7 8" key="1">
    <citation type="submission" date="2019-11" db="EMBL/GenBank/DDBJ databases">
        <title>Genome of Strain BIT-d1.</title>
        <authorList>
            <person name="Yang Y."/>
        </authorList>
    </citation>
    <scope>NUCLEOTIDE SEQUENCE [LARGE SCALE GENOMIC DNA]</scope>
    <source>
        <strain evidence="7 8">BIT-d1</strain>
    </source>
</reference>
<dbReference type="OrthoDB" id="9813898at2"/>
<dbReference type="Gene3D" id="1.10.287.1040">
    <property type="entry name" value="Exonuclease VII, small subunit"/>
    <property type="match status" value="1"/>
</dbReference>
<dbReference type="EMBL" id="WMJX01000011">
    <property type="protein sequence ID" value="MTG97941.1"/>
    <property type="molecule type" value="Genomic_DNA"/>
</dbReference>
<dbReference type="Pfam" id="PF02609">
    <property type="entry name" value="Exonuc_VII_S"/>
    <property type="match status" value="1"/>
</dbReference>
<comment type="similarity">
    <text evidence="1">Belongs to the XseB family.</text>
</comment>
<keyword evidence="2" id="KW-0963">Cytoplasm</keyword>
<dbReference type="InterPro" id="IPR037004">
    <property type="entry name" value="Exonuc_VII_ssu_sf"/>
</dbReference>
<keyword evidence="3" id="KW-0540">Nuclease</keyword>
<evidence type="ECO:0000256" key="5">
    <source>
        <dbReference type="ARBA" id="ARBA00022839"/>
    </source>
</evidence>
<dbReference type="GO" id="GO:0008855">
    <property type="term" value="F:exodeoxyribonuclease VII activity"/>
    <property type="evidence" value="ECO:0007669"/>
    <property type="project" value="UniProtKB-UniRule"/>
</dbReference>
<evidence type="ECO:0000256" key="2">
    <source>
        <dbReference type="ARBA" id="ARBA00022490"/>
    </source>
</evidence>
<evidence type="ECO:0000313" key="8">
    <source>
        <dbReference type="Proteomes" id="UP000438760"/>
    </source>
</evidence>
<sequence>METLTYESAVKELEAILSELKDNQVTIDDLAVKVERASTLIVFCKEKLSNTELKVENIIEKLGL</sequence>
<comment type="caution">
    <text evidence="7">The sequence shown here is derived from an EMBL/GenBank/DDBJ whole genome shotgun (WGS) entry which is preliminary data.</text>
</comment>
<dbReference type="GO" id="GO:0009318">
    <property type="term" value="C:exodeoxyribonuclease VII complex"/>
    <property type="evidence" value="ECO:0007669"/>
    <property type="project" value="UniProtKB-UniRule"/>
</dbReference>
<dbReference type="SUPFAM" id="SSF116842">
    <property type="entry name" value="XseB-like"/>
    <property type="match status" value="1"/>
</dbReference>
<dbReference type="InterPro" id="IPR003761">
    <property type="entry name" value="Exonuc_VII_S"/>
</dbReference>
<protein>
    <recommendedName>
        <fullName evidence="6">Exodeoxyribonuclease VII small subunit</fullName>
        <ecNumber evidence="6">3.1.11.6</ecNumber>
    </recommendedName>
</protein>
<evidence type="ECO:0000256" key="6">
    <source>
        <dbReference type="NCBIfam" id="TIGR01280"/>
    </source>
</evidence>
<dbReference type="AlphaFoldDB" id="A0A6I3LMW7"/>